<dbReference type="PANTHER" id="PTHR43377:SF6">
    <property type="entry name" value="GFO_IDH_MOCA-LIKE OXIDOREDUCTASE N-TERMINAL DOMAIN-CONTAINING PROTEIN"/>
    <property type="match status" value="1"/>
</dbReference>
<dbReference type="InterPro" id="IPR000683">
    <property type="entry name" value="Gfo/Idh/MocA-like_OxRdtase_N"/>
</dbReference>
<organism evidence="2 3">
    <name type="scientific">candidate division Kazan bacterium</name>
    <dbReference type="NCBI Taxonomy" id="2202143"/>
    <lineage>
        <taxon>Bacteria</taxon>
        <taxon>Bacteria division Kazan-3B-28</taxon>
    </lineage>
</organism>
<evidence type="ECO:0000259" key="1">
    <source>
        <dbReference type="Pfam" id="PF01408"/>
    </source>
</evidence>
<protein>
    <recommendedName>
        <fullName evidence="1">Gfo/Idh/MocA-like oxidoreductase N-terminal domain-containing protein</fullName>
    </recommendedName>
</protein>
<name>A0A420ZCG5_UNCK3</name>
<gene>
    <name evidence="2" type="ORF">DRH29_03070</name>
</gene>
<accession>A0A420ZCG5</accession>
<evidence type="ECO:0000313" key="3">
    <source>
        <dbReference type="Proteomes" id="UP000281261"/>
    </source>
</evidence>
<dbReference type="Proteomes" id="UP000281261">
    <property type="component" value="Unassembled WGS sequence"/>
</dbReference>
<dbReference type="Gene3D" id="3.40.50.720">
    <property type="entry name" value="NAD(P)-binding Rossmann-like Domain"/>
    <property type="match status" value="1"/>
</dbReference>
<sequence length="249" mass="28806">MKIAIIGYGSWGKKLYREYCNILGNENVIIHDPPQGMVYSEWNTINGVHIATPPHTHFDIAKKFLEMRIPVLIEKPMCLRSSECLKLIDLSRKNRTILMLGHIYRYSDAFNKIKKTPQKSMKLVWKHTSRATNVIWDLLPHVLDICNIITGVWPEKLRAVHNDKNAFLIGYVNNIPLSIDLSLNYDGKIRDLIIDDERFPIIEMQTNNTIRSEALEFIHYIGHKVSTPLTDGFLGYITCKLIEDVLRYA</sequence>
<evidence type="ECO:0000313" key="2">
    <source>
        <dbReference type="EMBL" id="RLC37104.1"/>
    </source>
</evidence>
<dbReference type="AlphaFoldDB" id="A0A420ZCG5"/>
<dbReference type="SUPFAM" id="SSF51735">
    <property type="entry name" value="NAD(P)-binding Rossmann-fold domains"/>
    <property type="match status" value="1"/>
</dbReference>
<dbReference type="EMBL" id="QMNG01000012">
    <property type="protein sequence ID" value="RLC37104.1"/>
    <property type="molecule type" value="Genomic_DNA"/>
</dbReference>
<feature type="domain" description="Gfo/Idh/MocA-like oxidoreductase N-terminal" evidence="1">
    <location>
        <begin position="44"/>
        <end position="102"/>
    </location>
</feature>
<reference evidence="2 3" key="1">
    <citation type="submission" date="2018-06" db="EMBL/GenBank/DDBJ databases">
        <title>Extensive metabolic versatility and redundancy in microbially diverse, dynamic hydrothermal sediments.</title>
        <authorList>
            <person name="Dombrowski N."/>
            <person name="Teske A."/>
            <person name="Baker B.J."/>
        </authorList>
    </citation>
    <scope>NUCLEOTIDE SEQUENCE [LARGE SCALE GENOMIC DNA]</scope>
    <source>
        <strain evidence="2">B79_G16</strain>
    </source>
</reference>
<dbReference type="InterPro" id="IPR036291">
    <property type="entry name" value="NAD(P)-bd_dom_sf"/>
</dbReference>
<comment type="caution">
    <text evidence="2">The sequence shown here is derived from an EMBL/GenBank/DDBJ whole genome shotgun (WGS) entry which is preliminary data.</text>
</comment>
<dbReference type="PANTHER" id="PTHR43377">
    <property type="entry name" value="BILIVERDIN REDUCTASE A"/>
    <property type="match status" value="1"/>
</dbReference>
<dbReference type="Gene3D" id="3.30.360.10">
    <property type="entry name" value="Dihydrodipicolinate Reductase, domain 2"/>
    <property type="match status" value="1"/>
</dbReference>
<dbReference type="GO" id="GO:0000166">
    <property type="term" value="F:nucleotide binding"/>
    <property type="evidence" value="ECO:0007669"/>
    <property type="project" value="InterPro"/>
</dbReference>
<dbReference type="Pfam" id="PF01408">
    <property type="entry name" value="GFO_IDH_MocA"/>
    <property type="match status" value="1"/>
</dbReference>
<dbReference type="InterPro" id="IPR051450">
    <property type="entry name" value="Gfo/Idh/MocA_Oxidoreductases"/>
</dbReference>
<proteinExistence type="predicted"/>